<accession>A0A3P7JH01</accession>
<dbReference type="EMBL" id="UYYB01134834">
    <property type="protein sequence ID" value="VDM84961.1"/>
    <property type="molecule type" value="Genomic_DNA"/>
</dbReference>
<evidence type="ECO:0000313" key="1">
    <source>
        <dbReference type="EMBL" id="VDM84961.1"/>
    </source>
</evidence>
<sequence length="39" mass="4444">MVAFGRSVLEGKSLIEIKVFLARNLDVCTGTKTFNRDWQ</sequence>
<proteinExistence type="predicted"/>
<organism evidence="1 2">
    <name type="scientific">Strongylus vulgaris</name>
    <name type="common">Blood worm</name>
    <dbReference type="NCBI Taxonomy" id="40348"/>
    <lineage>
        <taxon>Eukaryota</taxon>
        <taxon>Metazoa</taxon>
        <taxon>Ecdysozoa</taxon>
        <taxon>Nematoda</taxon>
        <taxon>Chromadorea</taxon>
        <taxon>Rhabditida</taxon>
        <taxon>Rhabditina</taxon>
        <taxon>Rhabditomorpha</taxon>
        <taxon>Strongyloidea</taxon>
        <taxon>Strongylidae</taxon>
        <taxon>Strongylus</taxon>
    </lineage>
</organism>
<name>A0A3P7JH01_STRVU</name>
<dbReference type="AlphaFoldDB" id="A0A3P7JH01"/>
<keyword evidence="2" id="KW-1185">Reference proteome</keyword>
<reference evidence="1 2" key="1">
    <citation type="submission" date="2018-11" db="EMBL/GenBank/DDBJ databases">
        <authorList>
            <consortium name="Pathogen Informatics"/>
        </authorList>
    </citation>
    <scope>NUCLEOTIDE SEQUENCE [LARGE SCALE GENOMIC DNA]</scope>
</reference>
<dbReference type="Proteomes" id="UP000270094">
    <property type="component" value="Unassembled WGS sequence"/>
</dbReference>
<protein>
    <submittedName>
        <fullName evidence="1">Uncharacterized protein</fullName>
    </submittedName>
</protein>
<evidence type="ECO:0000313" key="2">
    <source>
        <dbReference type="Proteomes" id="UP000270094"/>
    </source>
</evidence>
<gene>
    <name evidence="1" type="ORF">SVUK_LOCUS19959</name>
</gene>